<protein>
    <submittedName>
        <fullName evidence="6">Putative citrate lyase beta chain</fullName>
        <ecNumber evidence="6">4.1.3.6</ecNumber>
    </submittedName>
</protein>
<dbReference type="eggNOG" id="COG2301">
    <property type="taxonomic scope" value="Bacteria"/>
</dbReference>
<feature type="binding site" evidence="5">
    <location>
        <position position="159"/>
    </location>
    <ligand>
        <name>Mg(2+)</name>
        <dbReference type="ChEBI" id="CHEBI:18420"/>
    </ligand>
</feature>
<keyword evidence="3 5" id="KW-0460">Magnesium</keyword>
<dbReference type="GO" id="GO:0008815">
    <property type="term" value="F:citrate (pro-3S)-lyase activity"/>
    <property type="evidence" value="ECO:0007669"/>
    <property type="project" value="UniProtKB-EC"/>
</dbReference>
<dbReference type="InterPro" id="IPR011206">
    <property type="entry name" value="Citrate_lyase_beta/mcl1/mcl2"/>
</dbReference>
<sequence>MIKIMSKVSYKLNSWMFCPSDKAKLIEKSLEVSPSVVIYDLEDGIEYGKEDIALENLKSYWNQIKEKDFKKALRVSKESYESSLFFLFKNGLDFDFIIFPKFEDKAELWTLKDILAKYNSKAKLVLMLESKKAIKDLNNLIALLKPEDKFFGFMIGKADLASDYNVEIYSELIESISLKVIQKCLENDFNYIEAPTFELNSEFALIANLNYLKRNGVYCKAIITPKQIAEVNSTLEISSEQIMQAREIISLSKEGAARYNGKMVDEAMAKKARKLLEALGE</sequence>
<feature type="binding site" evidence="4">
    <location>
        <position position="74"/>
    </location>
    <ligand>
        <name>substrate</name>
    </ligand>
</feature>
<dbReference type="AlphaFoldDB" id="Q4A5M8"/>
<name>Q4A5M8_MYCS5</name>
<keyword evidence="2 5" id="KW-0479">Metal-binding</keyword>
<feature type="binding site" evidence="5">
    <location>
        <position position="129"/>
    </location>
    <ligand>
        <name>Mg(2+)</name>
        <dbReference type="ChEBI" id="CHEBI:18420"/>
    </ligand>
</feature>
<dbReference type="PANTHER" id="PTHR32308">
    <property type="entry name" value="LYASE BETA SUBUNIT, PUTATIVE (AFU_ORTHOLOGUE AFUA_4G13030)-RELATED"/>
    <property type="match status" value="1"/>
</dbReference>
<evidence type="ECO:0000256" key="2">
    <source>
        <dbReference type="ARBA" id="ARBA00022723"/>
    </source>
</evidence>
<reference evidence="6 7" key="1">
    <citation type="journal article" date="2005" name="J. Bacteriol.">
        <title>Swine and poultry pathogens: the complete genome sequences of two strains of Mycoplasma hyopneumoniae and a strain of Mycoplasma synoviae.</title>
        <authorList>
            <person name="Vasconcelos A.T."/>
            <person name="Ferreira H.B."/>
            <person name="Bizarro C.V."/>
            <person name="Bonatto S.L."/>
            <person name="Carvalho M.O."/>
            <person name="Pinto P.M."/>
            <person name="Almeida D.F."/>
            <person name="Almeida L.G."/>
            <person name="Almeida R."/>
            <person name="Alves-Filho L."/>
            <person name="Assuncao E.N."/>
            <person name="Azevedo V.A."/>
            <person name="Bogo M.R."/>
            <person name="Brigido M.M."/>
            <person name="Brocchi M."/>
            <person name="Burity H.A."/>
            <person name="Camargo A.A."/>
            <person name="Camargo S.S."/>
            <person name="Carepo M.S."/>
            <person name="Carraro D.M."/>
            <person name="de Mattos Cascardo J.C."/>
            <person name="Castro L.A."/>
            <person name="Cavalcanti G."/>
            <person name="Chemale G."/>
            <person name="Collevatti R.G."/>
            <person name="Cunha C.W."/>
            <person name="Dallagiovanna B."/>
            <person name="Dambros B.P."/>
            <person name="Dellagostin O.A."/>
            <person name="Falcao C."/>
            <person name="Fantinatti-Garboggini F."/>
            <person name="Felipe M.S."/>
            <person name="Fiorentin L."/>
            <person name="Franco G.R."/>
            <person name="Freitas N.S."/>
            <person name="Frias D."/>
            <person name="Grangeiro T.B."/>
            <person name="Grisard E.C."/>
            <person name="Guimaraes C.T."/>
            <person name="Hungria M."/>
            <person name="Jardim S.N."/>
            <person name="Krieger M.A."/>
            <person name="Laurino J.P."/>
            <person name="Lima L.F."/>
            <person name="Lopes M.I."/>
            <person name="Loreto E.L."/>
            <person name="Madeira H.M."/>
            <person name="Manfio G.P."/>
            <person name="Maranhao A.Q."/>
            <person name="Martinkovics C.T."/>
            <person name="Medeiros S.R."/>
            <person name="Moreira M.A."/>
            <person name="Neiva M."/>
            <person name="Ramalho-Neto C.E."/>
            <person name="Nicolas M.F."/>
            <person name="Oliveira S.C."/>
            <person name="Paixao R.F."/>
            <person name="Pedrosa F.O."/>
            <person name="Pena S.D."/>
            <person name="Pereira M."/>
            <person name="Pereira-Ferrari L."/>
            <person name="Piffer I."/>
            <person name="Pinto L.S."/>
            <person name="Potrich D.P."/>
            <person name="Salim A.C."/>
            <person name="Santos F.R."/>
            <person name="Schmitt R."/>
            <person name="Schneider M.P."/>
            <person name="Schrank A."/>
            <person name="Schrank I.S."/>
            <person name="Schuck A.F."/>
            <person name="Seuanez H.N."/>
            <person name="Silva D.W."/>
            <person name="Silva R."/>
            <person name="Silva S.C."/>
            <person name="Soares C.M."/>
            <person name="Souza K.R."/>
            <person name="Souza R.C."/>
            <person name="Staats C.C."/>
            <person name="Steffens M.B."/>
            <person name="Teixeira S.M."/>
            <person name="Urmenyi T.P."/>
            <person name="Vainstein M.H."/>
            <person name="Zuccherato L.W."/>
            <person name="Simpson A.J."/>
            <person name="Zaha A."/>
        </authorList>
    </citation>
    <scope>NUCLEOTIDE SEQUENCE [LARGE SCALE GENOMIC DNA]</scope>
    <source>
        <strain evidence="6 7">53</strain>
    </source>
</reference>
<dbReference type="EMBL" id="AE017245">
    <property type="protein sequence ID" value="AAZ43943.2"/>
    <property type="molecule type" value="Genomic_DNA"/>
</dbReference>
<evidence type="ECO:0000256" key="3">
    <source>
        <dbReference type="ARBA" id="ARBA00022842"/>
    </source>
</evidence>
<dbReference type="InterPro" id="IPR039480">
    <property type="entry name" value="C-C_Bond_Lyase-like"/>
</dbReference>
<dbReference type="InterPro" id="IPR015813">
    <property type="entry name" value="Pyrv/PenolPyrv_kinase-like_dom"/>
</dbReference>
<evidence type="ECO:0000256" key="5">
    <source>
        <dbReference type="PIRSR" id="PIRSR015582-2"/>
    </source>
</evidence>
<gene>
    <name evidence="6" type="ordered locus">MS53_0535</name>
</gene>
<dbReference type="STRING" id="262723.MS53_0535"/>
<evidence type="ECO:0000256" key="4">
    <source>
        <dbReference type="PIRSR" id="PIRSR015582-1"/>
    </source>
</evidence>
<organism evidence="6 7">
    <name type="scientific">Mycoplasmopsis synoviae (strain 53)</name>
    <name type="common">Mycoplasma synoviae</name>
    <dbReference type="NCBI Taxonomy" id="262723"/>
    <lineage>
        <taxon>Bacteria</taxon>
        <taxon>Bacillati</taxon>
        <taxon>Mycoplasmatota</taxon>
        <taxon>Mycoplasmoidales</taxon>
        <taxon>Metamycoplasmataceae</taxon>
        <taxon>Mycoplasmopsis</taxon>
    </lineage>
</organism>
<dbReference type="PANTHER" id="PTHR32308:SF0">
    <property type="entry name" value="HPCH_HPAI ALDOLASE_CITRATE LYASE DOMAIN-CONTAINING PROTEIN"/>
    <property type="match status" value="1"/>
</dbReference>
<dbReference type="HOGENOM" id="CLU_044864_2_1_14"/>
<dbReference type="GO" id="GO:0000287">
    <property type="term" value="F:magnesium ion binding"/>
    <property type="evidence" value="ECO:0007669"/>
    <property type="project" value="TreeGrafter"/>
</dbReference>
<feature type="binding site" evidence="4">
    <location>
        <position position="129"/>
    </location>
    <ligand>
        <name>substrate</name>
    </ligand>
</feature>
<dbReference type="SUPFAM" id="SSF51621">
    <property type="entry name" value="Phosphoenolpyruvate/pyruvate domain"/>
    <property type="match status" value="1"/>
</dbReference>
<dbReference type="InterPro" id="IPR040442">
    <property type="entry name" value="Pyrv_kinase-like_dom_sf"/>
</dbReference>
<dbReference type="PIRSF" id="PIRSF015582">
    <property type="entry name" value="Cit_lyase_B"/>
    <property type="match status" value="1"/>
</dbReference>
<dbReference type="GO" id="GO:0006107">
    <property type="term" value="P:oxaloacetate metabolic process"/>
    <property type="evidence" value="ECO:0007669"/>
    <property type="project" value="TreeGrafter"/>
</dbReference>
<evidence type="ECO:0000313" key="7">
    <source>
        <dbReference type="Proteomes" id="UP000000549"/>
    </source>
</evidence>
<accession>Q4A5M8</accession>
<dbReference type="Proteomes" id="UP000000549">
    <property type="component" value="Chromosome"/>
</dbReference>
<dbReference type="Pfam" id="PF15617">
    <property type="entry name" value="C-C_Bond_Lyase"/>
    <property type="match status" value="1"/>
</dbReference>
<proteinExistence type="predicted"/>
<evidence type="ECO:0000256" key="1">
    <source>
        <dbReference type="ARBA" id="ARBA00001946"/>
    </source>
</evidence>
<keyword evidence="6" id="KW-0456">Lyase</keyword>
<dbReference type="EC" id="4.1.3.6" evidence="6"/>
<dbReference type="Gene3D" id="3.20.20.60">
    <property type="entry name" value="Phosphoenolpyruvate-binding domains"/>
    <property type="match status" value="1"/>
</dbReference>
<evidence type="ECO:0000313" key="6">
    <source>
        <dbReference type="EMBL" id="AAZ43943.2"/>
    </source>
</evidence>
<comment type="cofactor">
    <cofactor evidence="1">
        <name>Mg(2+)</name>
        <dbReference type="ChEBI" id="CHEBI:18420"/>
    </cofactor>
</comment>
<dbReference type="KEGG" id="msy:MS53_0535"/>
<keyword evidence="7" id="KW-1185">Reference proteome</keyword>